<proteinExistence type="predicted"/>
<dbReference type="STRING" id="154538.A0A1M2VBU5"/>
<evidence type="ECO:0000256" key="1">
    <source>
        <dbReference type="SAM" id="MobiDB-lite"/>
    </source>
</evidence>
<evidence type="ECO:0000313" key="3">
    <source>
        <dbReference type="EMBL" id="OJT05007.1"/>
    </source>
</evidence>
<reference evidence="3 4" key="1">
    <citation type="submission" date="2016-10" db="EMBL/GenBank/DDBJ databases">
        <title>Genome sequence of the basidiomycete white-rot fungus Trametes pubescens.</title>
        <authorList>
            <person name="Makela M.R."/>
            <person name="Granchi Z."/>
            <person name="Peng M."/>
            <person name="De Vries R.P."/>
            <person name="Grigoriev I."/>
            <person name="Riley R."/>
            <person name="Hilden K."/>
        </authorList>
    </citation>
    <scope>NUCLEOTIDE SEQUENCE [LARGE SCALE GENOMIC DNA]</scope>
    <source>
        <strain evidence="3 4">FBCC735</strain>
    </source>
</reference>
<dbReference type="AlphaFoldDB" id="A0A1M2VBU5"/>
<feature type="compositionally biased region" description="Low complexity" evidence="1">
    <location>
        <begin position="260"/>
        <end position="278"/>
    </location>
</feature>
<dbReference type="Proteomes" id="UP000184267">
    <property type="component" value="Unassembled WGS sequence"/>
</dbReference>
<evidence type="ECO:0000313" key="4">
    <source>
        <dbReference type="Proteomes" id="UP000184267"/>
    </source>
</evidence>
<sequence>MALPLHYEDLIPRVRGLLCPVPGCKRLLKNSTGYNQHLVKMHPGYQTDAGPTFLNHAGLTFPGPAFLFRDTPGSPLAPLSLPSSTPGHILPPSSPLVHQSVFDHPPSTPESDSASLPPSSPSSPFTDTSPFDHLASTPERQTPPAGHFVDASTDSDESAEHDSVLDGLQDIPDLTPAVGDENLEAVPMYASWEALLHTAGFASDSDMDEDAAITDSSIRDSVPAVSRKERVSIDDSETLNAGYSSDNDAEVIDAEPEVPPVVSSSFSRRTSPSVPSVESGHDSFLPTSDDGDNGRSTLREDPLQYTSNNAGGAFTIMHPVINGQKCNAAGDFVDPDASLDASPDAPQEGDWSPYTSRLQFEVAELLYAREQMSASNIDALMELWNASVLPSSPPFANHVDMYRTIDSTPLGDVRWQCFTMRYADGDVPEPASDAPTWMTDQHEVWYRDVHTIVKHMLSNPDFNGKIDYGPIREFSAQGNRRFRNFMSGDWAWKQADILAQRPENDGAAFVPIILGSDKTTVSVATGQNDYYPLYVSLGNVHNGVRRAHRNAVALAAFLAIPKGKYHLLSLRPSMTPLIL</sequence>
<dbReference type="InterPro" id="IPR013087">
    <property type="entry name" value="Znf_C2H2_type"/>
</dbReference>
<gene>
    <name evidence="3" type="ORF">TRAPUB_4220</name>
</gene>
<comment type="caution">
    <text evidence="3">The sequence shown here is derived from an EMBL/GenBank/DDBJ whole genome shotgun (WGS) entry which is preliminary data.</text>
</comment>
<evidence type="ECO:0000259" key="2">
    <source>
        <dbReference type="PROSITE" id="PS00028"/>
    </source>
</evidence>
<organism evidence="3 4">
    <name type="scientific">Trametes pubescens</name>
    <name type="common">White-rot fungus</name>
    <dbReference type="NCBI Taxonomy" id="154538"/>
    <lineage>
        <taxon>Eukaryota</taxon>
        <taxon>Fungi</taxon>
        <taxon>Dikarya</taxon>
        <taxon>Basidiomycota</taxon>
        <taxon>Agaricomycotina</taxon>
        <taxon>Agaricomycetes</taxon>
        <taxon>Polyporales</taxon>
        <taxon>Polyporaceae</taxon>
        <taxon>Trametes</taxon>
    </lineage>
</organism>
<feature type="compositionally biased region" description="Low complexity" evidence="1">
    <location>
        <begin position="109"/>
        <end position="131"/>
    </location>
</feature>
<dbReference type="OrthoDB" id="3199698at2759"/>
<dbReference type="Pfam" id="PF24757">
    <property type="entry name" value="C2H2_ASCIZ"/>
    <property type="match status" value="1"/>
</dbReference>
<feature type="compositionally biased region" description="Acidic residues" evidence="1">
    <location>
        <begin position="247"/>
        <end position="256"/>
    </location>
</feature>
<dbReference type="EMBL" id="MNAD01001498">
    <property type="protein sequence ID" value="OJT05007.1"/>
    <property type="molecule type" value="Genomic_DNA"/>
</dbReference>
<feature type="domain" description="C2H2-type" evidence="2">
    <location>
        <begin position="19"/>
        <end position="42"/>
    </location>
</feature>
<feature type="region of interest" description="Disordered" evidence="1">
    <location>
        <begin position="221"/>
        <end position="306"/>
    </location>
</feature>
<dbReference type="InterPro" id="IPR041078">
    <property type="entry name" value="Plavaka"/>
</dbReference>
<feature type="compositionally biased region" description="Low complexity" evidence="1">
    <location>
        <begin position="77"/>
        <end position="87"/>
    </location>
</feature>
<dbReference type="Pfam" id="PF18759">
    <property type="entry name" value="Plavaka"/>
    <property type="match status" value="1"/>
</dbReference>
<dbReference type="PROSITE" id="PS00028">
    <property type="entry name" value="ZINC_FINGER_C2H2_1"/>
    <property type="match status" value="1"/>
</dbReference>
<accession>A0A1M2VBU5</accession>
<protein>
    <recommendedName>
        <fullName evidence="2">C2H2-type domain-containing protein</fullName>
    </recommendedName>
</protein>
<feature type="region of interest" description="Disordered" evidence="1">
    <location>
        <begin position="77"/>
        <end position="163"/>
    </location>
</feature>
<dbReference type="InterPro" id="IPR056545">
    <property type="entry name" value="C2H2_ASCIZ_1st_2nd"/>
</dbReference>
<name>A0A1M2VBU5_TRAPU</name>
<keyword evidence="4" id="KW-1185">Reference proteome</keyword>